<sequence>MTTYLNNGIKVDTEYGKLEIVVELLGRIDLPEDSGDVVVVKALDLWQQHGGHQMVASNFTENIPPQVVTLNNATENTVHVKKANIAKKNKKSKRTNADKQSYVINNELAFQVNKYYAVAFTDRWYPGRCSELVDKDTAFFEFLHPSGKNYKWPAKVDNERVHVAGVLCEINIEPISNARLWVVPEQQLVDKMFNE</sequence>
<dbReference type="AlphaFoldDB" id="A0A8S3S6T8"/>
<dbReference type="Proteomes" id="UP000683360">
    <property type="component" value="Unassembled WGS sequence"/>
</dbReference>
<organism evidence="1 2">
    <name type="scientific">Mytilus edulis</name>
    <name type="common">Blue mussel</name>
    <dbReference type="NCBI Taxonomy" id="6550"/>
    <lineage>
        <taxon>Eukaryota</taxon>
        <taxon>Metazoa</taxon>
        <taxon>Spiralia</taxon>
        <taxon>Lophotrochozoa</taxon>
        <taxon>Mollusca</taxon>
        <taxon>Bivalvia</taxon>
        <taxon>Autobranchia</taxon>
        <taxon>Pteriomorphia</taxon>
        <taxon>Mytilida</taxon>
        <taxon>Mytiloidea</taxon>
        <taxon>Mytilidae</taxon>
        <taxon>Mytilinae</taxon>
        <taxon>Mytilus</taxon>
    </lineage>
</organism>
<protein>
    <submittedName>
        <fullName evidence="1">TBC1D7</fullName>
    </submittedName>
</protein>
<comment type="caution">
    <text evidence="1">The sequence shown here is derived from an EMBL/GenBank/DDBJ whole genome shotgun (WGS) entry which is preliminary data.</text>
</comment>
<gene>
    <name evidence="1" type="ORF">MEDL_27817</name>
</gene>
<accession>A0A8S3S6T8</accession>
<proteinExistence type="predicted"/>
<keyword evidence="2" id="KW-1185">Reference proteome</keyword>
<name>A0A8S3S6T8_MYTED</name>
<evidence type="ECO:0000313" key="1">
    <source>
        <dbReference type="EMBL" id="CAG2213917.1"/>
    </source>
</evidence>
<dbReference type="EMBL" id="CAJPWZ010001393">
    <property type="protein sequence ID" value="CAG2213917.1"/>
    <property type="molecule type" value="Genomic_DNA"/>
</dbReference>
<evidence type="ECO:0000313" key="2">
    <source>
        <dbReference type="Proteomes" id="UP000683360"/>
    </source>
</evidence>
<reference evidence="1" key="1">
    <citation type="submission" date="2021-03" db="EMBL/GenBank/DDBJ databases">
        <authorList>
            <person name="Bekaert M."/>
        </authorList>
    </citation>
    <scope>NUCLEOTIDE SEQUENCE</scope>
</reference>